<gene>
    <name evidence="3" type="ORF">CYMTET_35310</name>
</gene>
<keyword evidence="4" id="KW-1185">Reference proteome</keyword>
<sequence>MVQAGVIKNMSQQLENSCVSDTSIDTGLESEAQSARDMLASAEYSMKSFQEQNATVTNVMYSYESPLKSAEYCEIIPRFNTDGTPNKDHPDNVPESLKRLNMNTVTFDPQVVCQKRIQELEDINSDLTAQNETLTSKVQVVEDELEKGKTRYNLKYAALEFAKATATDLNIRIAKLETDKEYLCDIVKSYDPAFVFGKESEDPVIQFIPSSPSVSDGDEQLTSPRGTKLRIERDPVFGKPIRPQDLDRVKSVYSKRGKKKGVYYSWFHIVQAGYHRSAPWGNVVKLDIADLPDAEQFAESAANPESDAGFFERWIRKQGLWVKLLFLSVLATLWCGTVIFCTHWVHRQLECGNAFNSINPFCVGTTAVLAFVTKHAAELVTLIFAEIIYGLTLMFLYFASFLDNSGKKY</sequence>
<protein>
    <submittedName>
        <fullName evidence="3">Uncharacterized protein</fullName>
    </submittedName>
</protein>
<evidence type="ECO:0000256" key="2">
    <source>
        <dbReference type="SAM" id="Phobius"/>
    </source>
</evidence>
<keyword evidence="2" id="KW-0472">Membrane</keyword>
<organism evidence="3 4">
    <name type="scientific">Cymbomonas tetramitiformis</name>
    <dbReference type="NCBI Taxonomy" id="36881"/>
    <lineage>
        <taxon>Eukaryota</taxon>
        <taxon>Viridiplantae</taxon>
        <taxon>Chlorophyta</taxon>
        <taxon>Pyramimonadophyceae</taxon>
        <taxon>Pyramimonadales</taxon>
        <taxon>Pyramimonadaceae</taxon>
        <taxon>Cymbomonas</taxon>
    </lineage>
</organism>
<keyword evidence="2" id="KW-1133">Transmembrane helix</keyword>
<dbReference type="AlphaFoldDB" id="A0AAE0KP34"/>
<accession>A0AAE0KP34</accession>
<feature type="transmembrane region" description="Helical" evidence="2">
    <location>
        <begin position="379"/>
        <end position="399"/>
    </location>
</feature>
<dbReference type="Proteomes" id="UP001190700">
    <property type="component" value="Unassembled WGS sequence"/>
</dbReference>
<comment type="caution">
    <text evidence="3">The sequence shown here is derived from an EMBL/GenBank/DDBJ whole genome shotgun (WGS) entry which is preliminary data.</text>
</comment>
<evidence type="ECO:0000256" key="1">
    <source>
        <dbReference type="SAM" id="Coils"/>
    </source>
</evidence>
<keyword evidence="2" id="KW-0812">Transmembrane</keyword>
<proteinExistence type="predicted"/>
<evidence type="ECO:0000313" key="4">
    <source>
        <dbReference type="Proteomes" id="UP001190700"/>
    </source>
</evidence>
<reference evidence="3 4" key="1">
    <citation type="journal article" date="2015" name="Genome Biol. Evol.">
        <title>Comparative Genomics of a Bacterivorous Green Alga Reveals Evolutionary Causalities and Consequences of Phago-Mixotrophic Mode of Nutrition.</title>
        <authorList>
            <person name="Burns J.A."/>
            <person name="Paasch A."/>
            <person name="Narechania A."/>
            <person name="Kim E."/>
        </authorList>
    </citation>
    <scope>NUCLEOTIDE SEQUENCE [LARGE SCALE GENOMIC DNA]</scope>
    <source>
        <strain evidence="3 4">PLY_AMNH</strain>
    </source>
</reference>
<keyword evidence="1" id="KW-0175">Coiled coil</keyword>
<name>A0AAE0KP34_9CHLO</name>
<dbReference type="EMBL" id="LGRX02022532">
    <property type="protein sequence ID" value="KAK3255512.1"/>
    <property type="molecule type" value="Genomic_DNA"/>
</dbReference>
<evidence type="ECO:0000313" key="3">
    <source>
        <dbReference type="EMBL" id="KAK3255512.1"/>
    </source>
</evidence>
<feature type="coiled-coil region" evidence="1">
    <location>
        <begin position="117"/>
        <end position="179"/>
    </location>
</feature>
<feature type="transmembrane region" description="Helical" evidence="2">
    <location>
        <begin position="320"/>
        <end position="342"/>
    </location>
</feature>